<evidence type="ECO:0000313" key="2">
    <source>
        <dbReference type="EMBL" id="GMR51112.1"/>
    </source>
</evidence>
<feature type="compositionally biased region" description="Basic and acidic residues" evidence="1">
    <location>
        <begin position="73"/>
        <end position="93"/>
    </location>
</feature>
<proteinExistence type="predicted"/>
<feature type="non-terminal residue" evidence="2">
    <location>
        <position position="1"/>
    </location>
</feature>
<feature type="non-terminal residue" evidence="2">
    <location>
        <position position="130"/>
    </location>
</feature>
<gene>
    <name evidence="2" type="ORF">PMAYCL1PPCAC_21307</name>
</gene>
<keyword evidence="3" id="KW-1185">Reference proteome</keyword>
<evidence type="ECO:0000313" key="3">
    <source>
        <dbReference type="Proteomes" id="UP001328107"/>
    </source>
</evidence>
<organism evidence="2 3">
    <name type="scientific">Pristionchus mayeri</name>
    <dbReference type="NCBI Taxonomy" id="1317129"/>
    <lineage>
        <taxon>Eukaryota</taxon>
        <taxon>Metazoa</taxon>
        <taxon>Ecdysozoa</taxon>
        <taxon>Nematoda</taxon>
        <taxon>Chromadorea</taxon>
        <taxon>Rhabditida</taxon>
        <taxon>Rhabditina</taxon>
        <taxon>Diplogasteromorpha</taxon>
        <taxon>Diplogasteroidea</taxon>
        <taxon>Neodiplogasteridae</taxon>
        <taxon>Pristionchus</taxon>
    </lineage>
</organism>
<evidence type="ECO:0000256" key="1">
    <source>
        <dbReference type="SAM" id="MobiDB-lite"/>
    </source>
</evidence>
<dbReference type="AlphaFoldDB" id="A0AAN5CW32"/>
<accession>A0AAN5CW32</accession>
<reference evidence="3" key="1">
    <citation type="submission" date="2022-10" db="EMBL/GenBank/DDBJ databases">
        <title>Genome assembly of Pristionchus species.</title>
        <authorList>
            <person name="Yoshida K."/>
            <person name="Sommer R.J."/>
        </authorList>
    </citation>
    <scope>NUCLEOTIDE SEQUENCE [LARGE SCALE GENOMIC DNA]</scope>
    <source>
        <strain evidence="3">RS5460</strain>
    </source>
</reference>
<dbReference type="EMBL" id="BTRK01000005">
    <property type="protein sequence ID" value="GMR51112.1"/>
    <property type="molecule type" value="Genomic_DNA"/>
</dbReference>
<protein>
    <submittedName>
        <fullName evidence="2">Uncharacterized protein</fullName>
    </submittedName>
</protein>
<feature type="region of interest" description="Disordered" evidence="1">
    <location>
        <begin position="51"/>
        <end position="93"/>
    </location>
</feature>
<sequence>LSQIPGRLLARLSRVGAMRALSSSTVRAPSALLAPRVSALRTLGHVRSRFALGDDTMGPEVPVGGSMGPPENPELHTHDGDNRGSRCDGDKPIPDYFYRTPRMDTTYVDRRMTYTISAGRLFWFSYHMHY</sequence>
<name>A0AAN5CW32_9BILA</name>
<dbReference type="Proteomes" id="UP001328107">
    <property type="component" value="Unassembled WGS sequence"/>
</dbReference>
<comment type="caution">
    <text evidence="2">The sequence shown here is derived from an EMBL/GenBank/DDBJ whole genome shotgun (WGS) entry which is preliminary data.</text>
</comment>